<evidence type="ECO:0000313" key="1">
    <source>
        <dbReference type="EMBL" id="OWZ19793.1"/>
    </source>
</evidence>
<accession>A0A225WQ20</accession>
<dbReference type="OrthoDB" id="420076at2759"/>
<reference evidence="2" key="1">
    <citation type="submission" date="2017-03" db="EMBL/GenBank/DDBJ databases">
        <title>Phytopthora megakarya and P. palmivora, two closely related causual agents of cacao black pod achieved similar genome size and gene model numbers by different mechanisms.</title>
        <authorList>
            <person name="Ali S."/>
            <person name="Shao J."/>
            <person name="Larry D.J."/>
            <person name="Kronmiller B."/>
            <person name="Shen D."/>
            <person name="Strem M.D."/>
            <person name="Melnick R.L."/>
            <person name="Guiltinan M.J."/>
            <person name="Tyler B.M."/>
            <person name="Meinhardt L.W."/>
            <person name="Bailey B.A."/>
        </authorList>
    </citation>
    <scope>NUCLEOTIDE SEQUENCE [LARGE SCALE GENOMIC DNA]</scope>
    <source>
        <strain evidence="2">zdho120</strain>
    </source>
</reference>
<name>A0A225WQ20_9STRA</name>
<dbReference type="Proteomes" id="UP000198211">
    <property type="component" value="Unassembled WGS sequence"/>
</dbReference>
<sequence>MNASELPPHHPPVQVAAYVHRMELSSRCTGESQASQSAMDLTNIMSDKTTLQHLVRDLFRPFETLHVDQIMALHVEGINTPSGNGEFLANGKNAHRFTTAIAGAMAGANQLAYGEVSALKKTKKRNKSTAKLTIRASKCNRIVTVDCGDGEFSVEFKRKAITETRVLLVIDWVSEVESVFAARDALTRLGCDVVGASFVLATNASILRSLKSAQMSFSCSWSPSHGAKLNTSVPSYSNGSTCCSCHQSDASNGQTSRKRQHNDIDSDPSVKVLLRYRTAEYQV</sequence>
<dbReference type="EMBL" id="NBNE01000399">
    <property type="protein sequence ID" value="OWZ19793.1"/>
    <property type="molecule type" value="Genomic_DNA"/>
</dbReference>
<proteinExistence type="predicted"/>
<comment type="caution">
    <text evidence="1">The sequence shown here is derived from an EMBL/GenBank/DDBJ whole genome shotgun (WGS) entry which is preliminary data.</text>
</comment>
<dbReference type="STRING" id="4795.A0A225WQ20"/>
<dbReference type="Gene3D" id="3.40.50.2020">
    <property type="match status" value="1"/>
</dbReference>
<evidence type="ECO:0000313" key="2">
    <source>
        <dbReference type="Proteomes" id="UP000198211"/>
    </source>
</evidence>
<keyword evidence="2" id="KW-1185">Reference proteome</keyword>
<protein>
    <submittedName>
        <fullName evidence="1">Uncharacterized protein</fullName>
    </submittedName>
</protein>
<dbReference type="InterPro" id="IPR029057">
    <property type="entry name" value="PRTase-like"/>
</dbReference>
<dbReference type="AlphaFoldDB" id="A0A225WQ20"/>
<organism evidence="1 2">
    <name type="scientific">Phytophthora megakarya</name>
    <dbReference type="NCBI Taxonomy" id="4795"/>
    <lineage>
        <taxon>Eukaryota</taxon>
        <taxon>Sar</taxon>
        <taxon>Stramenopiles</taxon>
        <taxon>Oomycota</taxon>
        <taxon>Peronosporomycetes</taxon>
        <taxon>Peronosporales</taxon>
        <taxon>Peronosporaceae</taxon>
        <taxon>Phytophthora</taxon>
    </lineage>
</organism>
<gene>
    <name evidence="1" type="ORF">PHMEG_0005891</name>
</gene>